<comment type="subcellular location">
    <subcellularLocation>
        <location evidence="1">Membrane</location>
        <topology evidence="1">Single-pass type I membrane protein</topology>
    </subcellularLocation>
</comment>
<evidence type="ECO:0000256" key="1">
    <source>
        <dbReference type="ARBA" id="ARBA00004479"/>
    </source>
</evidence>
<gene>
    <name evidence="8" type="ORF">F3Y22_tig00111151pilonHSYRG00067</name>
</gene>
<comment type="caution">
    <text evidence="8">The sequence shown here is derived from an EMBL/GenBank/DDBJ whole genome shotgun (WGS) entry which is preliminary data.</text>
</comment>
<reference evidence="8" key="1">
    <citation type="submission" date="2019-09" db="EMBL/GenBank/DDBJ databases">
        <title>Draft genome information of white flower Hibiscus syriacus.</title>
        <authorList>
            <person name="Kim Y.-M."/>
        </authorList>
    </citation>
    <scope>NUCLEOTIDE SEQUENCE [LARGE SCALE GENOMIC DNA]</scope>
    <source>
        <strain evidence="8">YM2019G1</strain>
    </source>
</reference>
<proteinExistence type="predicted"/>
<evidence type="ECO:0000256" key="4">
    <source>
        <dbReference type="ARBA" id="ARBA00022989"/>
    </source>
</evidence>
<dbReference type="SUPFAM" id="SSF52058">
    <property type="entry name" value="L domain-like"/>
    <property type="match status" value="1"/>
</dbReference>
<evidence type="ECO:0000313" key="9">
    <source>
        <dbReference type="Proteomes" id="UP000436088"/>
    </source>
</evidence>
<protein>
    <submittedName>
        <fullName evidence="8">Uncharacterized protein</fullName>
    </submittedName>
</protein>
<dbReference type="InterPro" id="IPR046956">
    <property type="entry name" value="RLP23-like"/>
</dbReference>
<evidence type="ECO:0000313" key="8">
    <source>
        <dbReference type="EMBL" id="KAE8684115.1"/>
    </source>
</evidence>
<keyword evidence="4" id="KW-1133">Transmembrane helix</keyword>
<evidence type="ECO:0000256" key="5">
    <source>
        <dbReference type="ARBA" id="ARBA00023136"/>
    </source>
</evidence>
<keyword evidence="9" id="KW-1185">Reference proteome</keyword>
<dbReference type="GO" id="GO:0016020">
    <property type="term" value="C:membrane"/>
    <property type="evidence" value="ECO:0007669"/>
    <property type="project" value="UniProtKB-SubCell"/>
</dbReference>
<evidence type="ECO:0000256" key="6">
    <source>
        <dbReference type="ARBA" id="ARBA00023170"/>
    </source>
</evidence>
<dbReference type="InterPro" id="IPR032675">
    <property type="entry name" value="LRR_dom_sf"/>
</dbReference>
<evidence type="ECO:0000256" key="7">
    <source>
        <dbReference type="ARBA" id="ARBA00023180"/>
    </source>
</evidence>
<dbReference type="InterPro" id="IPR001611">
    <property type="entry name" value="Leu-rich_rpt"/>
</dbReference>
<dbReference type="Pfam" id="PF00560">
    <property type="entry name" value="LRR_1"/>
    <property type="match status" value="1"/>
</dbReference>
<evidence type="ECO:0000256" key="2">
    <source>
        <dbReference type="ARBA" id="ARBA00022692"/>
    </source>
</evidence>
<keyword evidence="3" id="KW-0732">Signal</keyword>
<keyword evidence="6" id="KW-0675">Receptor</keyword>
<keyword evidence="2" id="KW-0812">Transmembrane</keyword>
<keyword evidence="5" id="KW-0472">Membrane</keyword>
<organism evidence="8 9">
    <name type="scientific">Hibiscus syriacus</name>
    <name type="common">Rose of Sharon</name>
    <dbReference type="NCBI Taxonomy" id="106335"/>
    <lineage>
        <taxon>Eukaryota</taxon>
        <taxon>Viridiplantae</taxon>
        <taxon>Streptophyta</taxon>
        <taxon>Embryophyta</taxon>
        <taxon>Tracheophyta</taxon>
        <taxon>Spermatophyta</taxon>
        <taxon>Magnoliopsida</taxon>
        <taxon>eudicotyledons</taxon>
        <taxon>Gunneridae</taxon>
        <taxon>Pentapetalae</taxon>
        <taxon>rosids</taxon>
        <taxon>malvids</taxon>
        <taxon>Malvales</taxon>
        <taxon>Malvaceae</taxon>
        <taxon>Malvoideae</taxon>
        <taxon>Hibiscus</taxon>
    </lineage>
</organism>
<sequence length="182" mass="20352">MIRLPQAKTFEQSRFNGELVSLLDLKHLQYLDLSGNNFGGQIPGFLENLQWLTNLTKLKFLSLSGITLSKASDCLTTLALSGVRLSQDISDVLESLSGCLSGFWKSWTEFESESWKPFQLGTIALSSWNLGPRFPHWLRFQKDFLFLDISDAGIVDTIPDWVDVTLVLQDGGTKELGNSSFS</sequence>
<dbReference type="Proteomes" id="UP000436088">
    <property type="component" value="Unassembled WGS sequence"/>
</dbReference>
<dbReference type="Gene3D" id="3.80.10.10">
    <property type="entry name" value="Ribonuclease Inhibitor"/>
    <property type="match status" value="1"/>
</dbReference>
<keyword evidence="7" id="KW-0325">Glycoprotein</keyword>
<dbReference type="AlphaFoldDB" id="A0A6A2YYW5"/>
<accession>A0A6A2YYW5</accession>
<name>A0A6A2YYW5_HIBSY</name>
<evidence type="ECO:0000256" key="3">
    <source>
        <dbReference type="ARBA" id="ARBA00022729"/>
    </source>
</evidence>
<dbReference type="PANTHER" id="PTHR48063:SF98">
    <property type="entry name" value="LRR RECEPTOR-LIKE SERINE_THREONINE-PROTEIN KINASE FLS2"/>
    <property type="match status" value="1"/>
</dbReference>
<dbReference type="EMBL" id="VEPZ02001248">
    <property type="protein sequence ID" value="KAE8684115.1"/>
    <property type="molecule type" value="Genomic_DNA"/>
</dbReference>
<dbReference type="PANTHER" id="PTHR48063">
    <property type="entry name" value="LRR RECEPTOR-LIKE KINASE"/>
    <property type="match status" value="1"/>
</dbReference>